<dbReference type="InterPro" id="IPR015947">
    <property type="entry name" value="PUA-like_sf"/>
</dbReference>
<dbReference type="GO" id="GO:0003723">
    <property type="term" value="F:RNA binding"/>
    <property type="evidence" value="ECO:0007669"/>
    <property type="project" value="InterPro"/>
</dbReference>
<dbReference type="VEuPathDB" id="AmoebaDB:EHI7A_023240"/>
<dbReference type="NCBIfam" id="TIGR00451">
    <property type="entry name" value="unchar_dom_2"/>
    <property type="match status" value="1"/>
</dbReference>
<dbReference type="PANTHER" id="PTHR22798">
    <property type="entry name" value="MCT-1 PROTEIN"/>
    <property type="match status" value="1"/>
</dbReference>
<dbReference type="VEuPathDB" id="AmoebaDB:EHI5A_042850"/>
<comment type="subcellular location">
    <subcellularLocation>
        <location evidence="1 3">Cytoplasm</location>
    </subcellularLocation>
</comment>
<evidence type="ECO:0000256" key="1">
    <source>
        <dbReference type="ARBA" id="ARBA00004496"/>
    </source>
</evidence>
<dbReference type="PIRSF" id="PIRSF005067">
    <property type="entry name" value="Tma_RNA-bind_prd"/>
    <property type="match status" value="1"/>
</dbReference>
<sequence>MFRKFTREDFGPLKQVKASQTKHIKQSISTQYPGLPIDELFPKNIPLFTANSKIDHSTAILSNNKVYFFQQKENFIPTLQLAMTYPEMMKQVQVDKGAIKHVLSGSNIMAPGLTSAGGKLPDDIVAGNYVLIMGEGVQSPLAIGLMKASAVDIKKQNSGVVIDLIQYAGDGIWTDCLEH</sequence>
<dbReference type="GO" id="GO:0005737">
    <property type="term" value="C:cytoplasm"/>
    <property type="evidence" value="ECO:0007669"/>
    <property type="project" value="UniProtKB-SubCell"/>
</dbReference>
<evidence type="ECO:0000313" key="6">
    <source>
        <dbReference type="Proteomes" id="UP000078387"/>
    </source>
</evidence>
<keyword evidence="2 3" id="KW-0963">Cytoplasm</keyword>
<gene>
    <name evidence="5" type="ORF">CL6EHI_016460</name>
</gene>
<dbReference type="PANTHER" id="PTHR22798:SF0">
    <property type="entry name" value="MALIGNANT T-CELL-AMPLIFIED SEQUENCE 1"/>
    <property type="match status" value="1"/>
</dbReference>
<dbReference type="PROSITE" id="PS50890">
    <property type="entry name" value="PUA"/>
    <property type="match status" value="1"/>
</dbReference>
<evidence type="ECO:0000259" key="4">
    <source>
        <dbReference type="SMART" id="SM00359"/>
    </source>
</evidence>
<dbReference type="SMART" id="SM00359">
    <property type="entry name" value="PUA"/>
    <property type="match status" value="1"/>
</dbReference>
<dbReference type="GO" id="GO:0001731">
    <property type="term" value="P:formation of translation preinitiation complex"/>
    <property type="evidence" value="ECO:0007669"/>
    <property type="project" value="TreeGrafter"/>
</dbReference>
<dbReference type="VEuPathDB" id="AmoebaDB:EHI8A_021580"/>
<comment type="caution">
    <text evidence="5">The sequence shown here is derived from an EMBL/GenBank/DDBJ whole genome shotgun (WGS) entry which is preliminary data.</text>
</comment>
<protein>
    <recommendedName>
        <fullName evidence="4">PUA domain-containing protein</fullName>
    </recommendedName>
</protein>
<dbReference type="Proteomes" id="UP000078387">
    <property type="component" value="Unassembled WGS sequence"/>
</dbReference>
<name>A0A5K1U4C6_ENTHI</name>
<reference evidence="5 6" key="1">
    <citation type="submission" date="2016-05" db="EMBL/GenBank/DDBJ databases">
        <title>First whole genome sequencing of Entamoeba histolytica HM1:IMSS-clone-6.</title>
        <authorList>
            <person name="Mukherjee Avik.K."/>
            <person name="Izumyama S."/>
            <person name="Nakada-Tsukui K."/>
            <person name="Nozaki T."/>
        </authorList>
    </citation>
    <scope>NUCLEOTIDE SEQUENCE [LARGE SCALE GENOMIC DNA]</scope>
    <source>
        <strain evidence="5 6">HM1:IMSS clone 6</strain>
    </source>
</reference>
<dbReference type="InterPro" id="IPR016437">
    <property type="entry name" value="MCT-1/Tma20"/>
</dbReference>
<dbReference type="InterPro" id="IPR002478">
    <property type="entry name" value="PUA"/>
</dbReference>
<dbReference type="InterPro" id="IPR004521">
    <property type="entry name" value="Uncharacterised_CHP00451"/>
</dbReference>
<dbReference type="Pfam" id="PF17832">
    <property type="entry name" value="Pre-PUA"/>
    <property type="match status" value="1"/>
</dbReference>
<feature type="domain" description="PUA" evidence="4">
    <location>
        <begin position="90"/>
        <end position="169"/>
    </location>
</feature>
<evidence type="ECO:0000256" key="3">
    <source>
        <dbReference type="PIRNR" id="PIRNR005067"/>
    </source>
</evidence>
<accession>A0A5K1U4C6</accession>
<proteinExistence type="predicted"/>
<dbReference type="Gene3D" id="3.10.400.20">
    <property type="match status" value="1"/>
</dbReference>
<dbReference type="VEuPathDB" id="AmoebaDB:EHI_016460"/>
<evidence type="ECO:0000313" key="5">
    <source>
        <dbReference type="EMBL" id="GAT96034.1"/>
    </source>
</evidence>
<organism evidence="5 6">
    <name type="scientific">Entamoeba histolytica</name>
    <dbReference type="NCBI Taxonomy" id="5759"/>
    <lineage>
        <taxon>Eukaryota</taxon>
        <taxon>Amoebozoa</taxon>
        <taxon>Evosea</taxon>
        <taxon>Archamoebae</taxon>
        <taxon>Mastigamoebida</taxon>
        <taxon>Entamoebidae</taxon>
        <taxon>Entamoeba</taxon>
    </lineage>
</organism>
<dbReference type="InterPro" id="IPR041366">
    <property type="entry name" value="Pre-PUA"/>
</dbReference>
<dbReference type="CDD" id="cd21155">
    <property type="entry name" value="PUA_MCTS-1-like"/>
    <property type="match status" value="1"/>
</dbReference>
<dbReference type="EMBL" id="BDEQ01000001">
    <property type="protein sequence ID" value="GAT96034.1"/>
    <property type="molecule type" value="Genomic_DNA"/>
</dbReference>
<dbReference type="FunFam" id="3.10.400.20:FF:000012">
    <property type="entry name" value="Translation machinery-associated protein, putative"/>
    <property type="match status" value="1"/>
</dbReference>
<dbReference type="Pfam" id="PF01472">
    <property type="entry name" value="PUA"/>
    <property type="match status" value="1"/>
</dbReference>
<dbReference type="VEuPathDB" id="AmoebaDB:KM1_053530"/>
<evidence type="ECO:0000256" key="2">
    <source>
        <dbReference type="ARBA" id="ARBA00022490"/>
    </source>
</evidence>
<dbReference type="AlphaFoldDB" id="A0A5K1U4C6"/>
<dbReference type="OMA" id="GVENIHY"/>
<dbReference type="SUPFAM" id="SSF88697">
    <property type="entry name" value="PUA domain-like"/>
    <property type="match status" value="1"/>
</dbReference>